<dbReference type="PROSITE" id="PS50109">
    <property type="entry name" value="HIS_KIN"/>
    <property type="match status" value="1"/>
</dbReference>
<comment type="catalytic activity">
    <reaction evidence="1">
        <text>ATP + protein L-histidine = ADP + protein N-phospho-L-histidine.</text>
        <dbReference type="EC" id="2.7.13.3"/>
    </reaction>
</comment>
<protein>
    <recommendedName>
        <fullName evidence="3">histidine kinase</fullName>
        <ecNumber evidence="3">2.7.13.3</ecNumber>
    </recommendedName>
</protein>
<accession>A0A844QAN3</accession>
<dbReference type="EC" id="2.7.13.3" evidence="3"/>
<dbReference type="SUPFAM" id="SSF55874">
    <property type="entry name" value="ATPase domain of HSP90 chaperone/DNA topoisomerase II/histidine kinase"/>
    <property type="match status" value="1"/>
</dbReference>
<evidence type="ECO:0000256" key="13">
    <source>
        <dbReference type="SAM" id="Phobius"/>
    </source>
</evidence>
<dbReference type="GO" id="GO:0005524">
    <property type="term" value="F:ATP binding"/>
    <property type="evidence" value="ECO:0007669"/>
    <property type="project" value="UniProtKB-KW"/>
</dbReference>
<dbReference type="Proteomes" id="UP000463224">
    <property type="component" value="Unassembled WGS sequence"/>
</dbReference>
<dbReference type="PANTHER" id="PTHR45436">
    <property type="entry name" value="SENSOR HISTIDINE KINASE YKOH"/>
    <property type="match status" value="1"/>
</dbReference>
<evidence type="ECO:0000256" key="2">
    <source>
        <dbReference type="ARBA" id="ARBA00004141"/>
    </source>
</evidence>
<evidence type="ECO:0000256" key="6">
    <source>
        <dbReference type="ARBA" id="ARBA00022692"/>
    </source>
</evidence>
<dbReference type="InterPro" id="IPR036097">
    <property type="entry name" value="HisK_dim/P_sf"/>
</dbReference>
<keyword evidence="6 13" id="KW-0812">Transmembrane</keyword>
<evidence type="ECO:0000256" key="4">
    <source>
        <dbReference type="ARBA" id="ARBA00022553"/>
    </source>
</evidence>
<dbReference type="SMART" id="SM00387">
    <property type="entry name" value="HATPase_c"/>
    <property type="match status" value="1"/>
</dbReference>
<keyword evidence="16" id="KW-1185">Reference proteome</keyword>
<name>A0A844QAN3_9HYPH</name>
<dbReference type="SUPFAM" id="SSF47384">
    <property type="entry name" value="Homodimeric domain of signal transducing histidine kinase"/>
    <property type="match status" value="1"/>
</dbReference>
<dbReference type="GO" id="GO:0005886">
    <property type="term" value="C:plasma membrane"/>
    <property type="evidence" value="ECO:0007669"/>
    <property type="project" value="TreeGrafter"/>
</dbReference>
<keyword evidence="9" id="KW-0067">ATP-binding</keyword>
<evidence type="ECO:0000256" key="8">
    <source>
        <dbReference type="ARBA" id="ARBA00022777"/>
    </source>
</evidence>
<keyword evidence="8 15" id="KW-0418">Kinase</keyword>
<evidence type="ECO:0000256" key="10">
    <source>
        <dbReference type="ARBA" id="ARBA00022989"/>
    </source>
</evidence>
<comment type="caution">
    <text evidence="15">The sequence shown here is derived from an EMBL/GenBank/DDBJ whole genome shotgun (WGS) entry which is preliminary data.</text>
</comment>
<evidence type="ECO:0000256" key="1">
    <source>
        <dbReference type="ARBA" id="ARBA00000085"/>
    </source>
</evidence>
<keyword evidence="7" id="KW-0547">Nucleotide-binding</keyword>
<dbReference type="PANTHER" id="PTHR45436:SF14">
    <property type="entry name" value="SENSOR PROTEIN QSEC"/>
    <property type="match status" value="1"/>
</dbReference>
<feature type="transmembrane region" description="Helical" evidence="13">
    <location>
        <begin position="7"/>
        <end position="29"/>
    </location>
</feature>
<keyword evidence="5" id="KW-0808">Transferase</keyword>
<comment type="subcellular location">
    <subcellularLocation>
        <location evidence="2">Membrane</location>
        <topology evidence="2">Multi-pass membrane protein</topology>
    </subcellularLocation>
</comment>
<dbReference type="InterPro" id="IPR036890">
    <property type="entry name" value="HATPase_C_sf"/>
</dbReference>
<dbReference type="Gene3D" id="3.30.565.10">
    <property type="entry name" value="Histidine kinase-like ATPase, C-terminal domain"/>
    <property type="match status" value="1"/>
</dbReference>
<dbReference type="EMBL" id="WPHG01000001">
    <property type="protein sequence ID" value="MVA95987.1"/>
    <property type="molecule type" value="Genomic_DNA"/>
</dbReference>
<evidence type="ECO:0000256" key="3">
    <source>
        <dbReference type="ARBA" id="ARBA00012438"/>
    </source>
</evidence>
<evidence type="ECO:0000256" key="12">
    <source>
        <dbReference type="ARBA" id="ARBA00023136"/>
    </source>
</evidence>
<evidence type="ECO:0000313" key="16">
    <source>
        <dbReference type="Proteomes" id="UP000463224"/>
    </source>
</evidence>
<keyword evidence="4" id="KW-0597">Phosphoprotein</keyword>
<evidence type="ECO:0000256" key="5">
    <source>
        <dbReference type="ARBA" id="ARBA00022679"/>
    </source>
</evidence>
<dbReference type="SMART" id="SM00388">
    <property type="entry name" value="HisKA"/>
    <property type="match status" value="1"/>
</dbReference>
<dbReference type="AlphaFoldDB" id="A0A844QAN3"/>
<dbReference type="InterPro" id="IPR003594">
    <property type="entry name" value="HATPase_dom"/>
</dbReference>
<dbReference type="Pfam" id="PF08521">
    <property type="entry name" value="2CSK_N"/>
    <property type="match status" value="1"/>
</dbReference>
<proteinExistence type="predicted"/>
<reference evidence="15 16" key="1">
    <citation type="submission" date="2019-12" db="EMBL/GenBank/DDBJ databases">
        <title>Nitratireductor arenosus sp. nov., Isolated from sea sand, Jeju island, South Korea.</title>
        <authorList>
            <person name="Kim W."/>
        </authorList>
    </citation>
    <scope>NUCLEOTIDE SEQUENCE [LARGE SCALE GENOMIC DNA]</scope>
    <source>
        <strain evidence="15 16">CAU 1489</strain>
    </source>
</reference>
<evidence type="ECO:0000256" key="9">
    <source>
        <dbReference type="ARBA" id="ARBA00022840"/>
    </source>
</evidence>
<dbReference type="CDD" id="cd00075">
    <property type="entry name" value="HATPase"/>
    <property type="match status" value="1"/>
</dbReference>
<evidence type="ECO:0000256" key="7">
    <source>
        <dbReference type="ARBA" id="ARBA00022741"/>
    </source>
</evidence>
<dbReference type="InterPro" id="IPR004358">
    <property type="entry name" value="Sig_transdc_His_kin-like_C"/>
</dbReference>
<sequence length="455" mass="48220">MNSIRARLIAVLIGSTGLVWLLAVGWIYLSTQAEVERVLDARLMEAARMVNSLLSDHRIEAGLDKAAASQALGAFEVDHSSYERQLSCQIWSLEGTLVGRSQNAPDTRLTGARAGFSDAEVGGEQWRVFTVENQALGVRVMVGDSLQIRNRLVGDVIKGLVVPALLILPFLAGVILISVRRGLSPLSDMAQTLSARPANDLRPLSSVDLPREIAPALGALNGLFRRVQEARERERSFTAFAAHELKTPLAGVKTQAQIALASDDPAVHANALRQITLGVDRTARLVKQLLDLAALEANDAEPALAEVRAADLLEGAVAELSLPADGGPVVVDAGAGAERTVRVEPQFLSLALRNLIENALNHAPADTPVTCRIEAGGDRVVCFVVEDEGPGIPKAEMALVVQKFVRGRTRSATGSGLGLAIAQAAMARIDGTLTLENRDEGGLRASLSVPGVEAP</sequence>
<dbReference type="InterPro" id="IPR050428">
    <property type="entry name" value="TCS_sensor_his_kinase"/>
</dbReference>
<feature type="domain" description="Histidine kinase" evidence="14">
    <location>
        <begin position="240"/>
        <end position="453"/>
    </location>
</feature>
<dbReference type="InterPro" id="IPR005467">
    <property type="entry name" value="His_kinase_dom"/>
</dbReference>
<dbReference type="Pfam" id="PF00512">
    <property type="entry name" value="HisKA"/>
    <property type="match status" value="1"/>
</dbReference>
<dbReference type="InterPro" id="IPR013727">
    <property type="entry name" value="2CSK_N"/>
</dbReference>
<dbReference type="CDD" id="cd00082">
    <property type="entry name" value="HisKA"/>
    <property type="match status" value="1"/>
</dbReference>
<keyword evidence="10 13" id="KW-1133">Transmembrane helix</keyword>
<dbReference type="Pfam" id="PF02518">
    <property type="entry name" value="HATPase_c"/>
    <property type="match status" value="1"/>
</dbReference>
<evidence type="ECO:0000259" key="14">
    <source>
        <dbReference type="PROSITE" id="PS50109"/>
    </source>
</evidence>
<evidence type="ECO:0000313" key="15">
    <source>
        <dbReference type="EMBL" id="MVA95987.1"/>
    </source>
</evidence>
<keyword evidence="11" id="KW-0902">Two-component regulatory system</keyword>
<gene>
    <name evidence="15" type="ORF">GN330_01785</name>
</gene>
<dbReference type="RefSeq" id="WP_156710860.1">
    <property type="nucleotide sequence ID" value="NZ_WPHG01000001.1"/>
</dbReference>
<organism evidence="15 16">
    <name type="scientific">Nitratireductor arenosus</name>
    <dbReference type="NCBI Taxonomy" id="2682096"/>
    <lineage>
        <taxon>Bacteria</taxon>
        <taxon>Pseudomonadati</taxon>
        <taxon>Pseudomonadota</taxon>
        <taxon>Alphaproteobacteria</taxon>
        <taxon>Hyphomicrobiales</taxon>
        <taxon>Phyllobacteriaceae</taxon>
        <taxon>Nitratireductor</taxon>
    </lineage>
</organism>
<evidence type="ECO:0000256" key="11">
    <source>
        <dbReference type="ARBA" id="ARBA00023012"/>
    </source>
</evidence>
<keyword evidence="12 13" id="KW-0472">Membrane</keyword>
<dbReference type="InterPro" id="IPR003661">
    <property type="entry name" value="HisK_dim/P_dom"/>
</dbReference>
<dbReference type="PRINTS" id="PR00344">
    <property type="entry name" value="BCTRLSENSOR"/>
</dbReference>
<dbReference type="Gene3D" id="1.10.287.130">
    <property type="match status" value="1"/>
</dbReference>
<dbReference type="GO" id="GO:0000155">
    <property type="term" value="F:phosphorelay sensor kinase activity"/>
    <property type="evidence" value="ECO:0007669"/>
    <property type="project" value="InterPro"/>
</dbReference>